<keyword evidence="5" id="KW-0665">Pyrimidine biosynthesis</keyword>
<dbReference type="GO" id="GO:0004152">
    <property type="term" value="F:dihydroorotate dehydrogenase activity"/>
    <property type="evidence" value="ECO:0007669"/>
    <property type="project" value="InterPro"/>
</dbReference>
<dbReference type="InterPro" id="IPR012135">
    <property type="entry name" value="Dihydroorotate_DH_1_2"/>
</dbReference>
<evidence type="ECO:0000256" key="4">
    <source>
        <dbReference type="ARBA" id="ARBA00022643"/>
    </source>
</evidence>
<organism evidence="8 9">
    <name type="scientific">Nocardioides mesophilus</name>
    <dbReference type="NCBI Taxonomy" id="433659"/>
    <lineage>
        <taxon>Bacteria</taxon>
        <taxon>Bacillati</taxon>
        <taxon>Actinomycetota</taxon>
        <taxon>Actinomycetes</taxon>
        <taxon>Propionibacteriales</taxon>
        <taxon>Nocardioidaceae</taxon>
        <taxon>Nocardioides</taxon>
    </lineage>
</organism>
<dbReference type="InterPro" id="IPR005720">
    <property type="entry name" value="Dihydroorotate_DH_cat"/>
</dbReference>
<dbReference type="InterPro" id="IPR013785">
    <property type="entry name" value="Aldolase_TIM"/>
</dbReference>
<keyword evidence="4" id="KW-0288">FMN</keyword>
<dbReference type="InterPro" id="IPR001295">
    <property type="entry name" value="Dihydroorotate_DH_CS"/>
</dbReference>
<comment type="cofactor">
    <cofactor evidence="1">
        <name>FMN</name>
        <dbReference type="ChEBI" id="CHEBI:58210"/>
    </cofactor>
</comment>
<proteinExistence type="predicted"/>
<protein>
    <submittedName>
        <fullName evidence="8">Dihydroorotate dehydrogenase</fullName>
    </submittedName>
</protein>
<dbReference type="UniPathway" id="UPA00070"/>
<dbReference type="PANTHER" id="PTHR48109">
    <property type="entry name" value="DIHYDROOROTATE DEHYDROGENASE (QUINONE), MITOCHONDRIAL-RELATED"/>
    <property type="match status" value="1"/>
</dbReference>
<dbReference type="Gene3D" id="3.20.20.70">
    <property type="entry name" value="Aldolase class I"/>
    <property type="match status" value="1"/>
</dbReference>
<evidence type="ECO:0000256" key="1">
    <source>
        <dbReference type="ARBA" id="ARBA00001917"/>
    </source>
</evidence>
<evidence type="ECO:0000313" key="8">
    <source>
        <dbReference type="EMBL" id="QNN55162.1"/>
    </source>
</evidence>
<dbReference type="GO" id="GO:0006207">
    <property type="term" value="P:'de novo' pyrimidine nucleobase biosynthetic process"/>
    <property type="evidence" value="ECO:0007669"/>
    <property type="project" value="InterPro"/>
</dbReference>
<keyword evidence="9" id="KW-1185">Reference proteome</keyword>
<dbReference type="PROSITE" id="PS00912">
    <property type="entry name" value="DHODEHASE_2"/>
    <property type="match status" value="1"/>
</dbReference>
<keyword evidence="3" id="KW-0285">Flavoprotein</keyword>
<sequence length="305" mass="31337">MLGTRLATPLLTAAGCGGTGRELEPHLDLTTLGAFTTRSLTLDASPGAPAPRLVETASGVLWNTGGQNPGLQGFLASELPWLAQRQVRVVVSLAGGTPGEYAELARRLGNAPGVWGLELNLATANREDHGRRFCDEAYHAGKAVAAVREALPRTLPVLAKLAPGPGLVDVAGVVARAGADAVVLVHGAPGLAFDPTTWRPALGTVAGTVSGPAVLAQALRCVWQVHAALPQLPVIGAGGVRSGFDVVQMLLSGARAVELGTALLREPAAPVRIAEELREELLRHGTTDLAGLIGAGHTTSRGEPR</sequence>
<dbReference type="InterPro" id="IPR050074">
    <property type="entry name" value="DHO_dehydrogenase"/>
</dbReference>
<evidence type="ECO:0000256" key="6">
    <source>
        <dbReference type="ARBA" id="ARBA00023002"/>
    </source>
</evidence>
<gene>
    <name evidence="8" type="ORF">H9L09_19185</name>
</gene>
<evidence type="ECO:0000313" key="9">
    <source>
        <dbReference type="Proteomes" id="UP000515947"/>
    </source>
</evidence>
<comment type="pathway">
    <text evidence="2">Pyrimidine metabolism; UMP biosynthesis via de novo pathway.</text>
</comment>
<name>A0A7G9RHT7_9ACTN</name>
<dbReference type="EMBL" id="CP060713">
    <property type="protein sequence ID" value="QNN55162.1"/>
    <property type="molecule type" value="Genomic_DNA"/>
</dbReference>
<dbReference type="KEGG" id="nmes:H9L09_19185"/>
<dbReference type="Pfam" id="PF01180">
    <property type="entry name" value="DHO_dh"/>
    <property type="match status" value="1"/>
</dbReference>
<dbReference type="PROSITE" id="PS51257">
    <property type="entry name" value="PROKAR_LIPOPROTEIN"/>
    <property type="match status" value="1"/>
</dbReference>
<accession>A0A7G9RHT7</accession>
<evidence type="ECO:0000256" key="3">
    <source>
        <dbReference type="ARBA" id="ARBA00022630"/>
    </source>
</evidence>
<reference evidence="8 9" key="1">
    <citation type="submission" date="2020-08" db="EMBL/GenBank/DDBJ databases">
        <title>Genome sequence of Nocardioides mesophilus KACC 16243T.</title>
        <authorList>
            <person name="Hyun D.-W."/>
            <person name="Bae J.-W."/>
        </authorList>
    </citation>
    <scope>NUCLEOTIDE SEQUENCE [LARGE SCALE GENOMIC DNA]</scope>
    <source>
        <strain evidence="8 9">KACC 16243</strain>
    </source>
</reference>
<dbReference type="PANTHER" id="PTHR48109:SF1">
    <property type="entry name" value="DIHYDROOROTATE DEHYDROGENASE (FUMARATE)"/>
    <property type="match status" value="1"/>
</dbReference>
<evidence type="ECO:0000256" key="5">
    <source>
        <dbReference type="ARBA" id="ARBA00022975"/>
    </source>
</evidence>
<dbReference type="Proteomes" id="UP000515947">
    <property type="component" value="Chromosome"/>
</dbReference>
<dbReference type="PIRSF" id="PIRSF000164">
    <property type="entry name" value="DHO_oxidase"/>
    <property type="match status" value="1"/>
</dbReference>
<dbReference type="GO" id="GO:0044205">
    <property type="term" value="P:'de novo' UMP biosynthetic process"/>
    <property type="evidence" value="ECO:0007669"/>
    <property type="project" value="UniProtKB-UniPathway"/>
</dbReference>
<keyword evidence="6" id="KW-0560">Oxidoreductase</keyword>
<dbReference type="AlphaFoldDB" id="A0A7G9RHT7"/>
<dbReference type="SUPFAM" id="SSF51395">
    <property type="entry name" value="FMN-linked oxidoreductases"/>
    <property type="match status" value="1"/>
</dbReference>
<evidence type="ECO:0000256" key="2">
    <source>
        <dbReference type="ARBA" id="ARBA00004725"/>
    </source>
</evidence>
<dbReference type="GO" id="GO:0005737">
    <property type="term" value="C:cytoplasm"/>
    <property type="evidence" value="ECO:0007669"/>
    <property type="project" value="InterPro"/>
</dbReference>
<feature type="domain" description="Dihydroorotate dehydrogenase catalytic" evidence="7">
    <location>
        <begin position="2"/>
        <end position="281"/>
    </location>
</feature>
<evidence type="ECO:0000259" key="7">
    <source>
        <dbReference type="Pfam" id="PF01180"/>
    </source>
</evidence>